<reference evidence="3" key="2">
    <citation type="journal article" date="2021" name="PeerJ">
        <title>Extensive microbial diversity within the chicken gut microbiome revealed by metagenomics and culture.</title>
        <authorList>
            <person name="Gilroy R."/>
            <person name="Ravi A."/>
            <person name="Getino M."/>
            <person name="Pursley I."/>
            <person name="Horton D.L."/>
            <person name="Alikhan N.F."/>
            <person name="Baker D."/>
            <person name="Gharbi K."/>
            <person name="Hall N."/>
            <person name="Watson M."/>
            <person name="Adriaenssens E.M."/>
            <person name="Foster-Nyarko E."/>
            <person name="Jarju S."/>
            <person name="Secka A."/>
            <person name="Antonio M."/>
            <person name="Oren A."/>
            <person name="Chaudhuri R.R."/>
            <person name="La Ragione R."/>
            <person name="Hildebrand F."/>
            <person name="Pallen M.J."/>
        </authorList>
    </citation>
    <scope>NUCLEOTIDE SEQUENCE</scope>
    <source>
        <strain evidence="3">B2-22910</strain>
    </source>
</reference>
<feature type="transmembrane region" description="Helical" evidence="1">
    <location>
        <begin position="12"/>
        <end position="36"/>
    </location>
</feature>
<accession>A0A9D9IHQ2</accession>
<dbReference type="Proteomes" id="UP000823603">
    <property type="component" value="Unassembled WGS sequence"/>
</dbReference>
<name>A0A9D9IHQ2_9BACT</name>
<evidence type="ECO:0000313" key="3">
    <source>
        <dbReference type="EMBL" id="MBO8471806.1"/>
    </source>
</evidence>
<dbReference type="Pfam" id="PF04397">
    <property type="entry name" value="LytTR"/>
    <property type="match status" value="1"/>
</dbReference>
<dbReference type="Gene3D" id="2.40.50.1020">
    <property type="entry name" value="LytTr DNA-binding domain"/>
    <property type="match status" value="1"/>
</dbReference>
<dbReference type="SMART" id="SM00850">
    <property type="entry name" value="LytTR"/>
    <property type="match status" value="1"/>
</dbReference>
<proteinExistence type="predicted"/>
<feature type="transmembrane region" description="Helical" evidence="1">
    <location>
        <begin position="82"/>
        <end position="103"/>
    </location>
</feature>
<keyword evidence="1" id="KW-1133">Transmembrane helix</keyword>
<feature type="transmembrane region" description="Helical" evidence="1">
    <location>
        <begin position="48"/>
        <end position="70"/>
    </location>
</feature>
<feature type="domain" description="HTH LytTR-type" evidence="2">
    <location>
        <begin position="182"/>
        <end position="285"/>
    </location>
</feature>
<evidence type="ECO:0000259" key="2">
    <source>
        <dbReference type="SMART" id="SM00850"/>
    </source>
</evidence>
<organism evidence="3 4">
    <name type="scientific">Candidatus Cryptobacteroides faecavium</name>
    <dbReference type="NCBI Taxonomy" id="2840762"/>
    <lineage>
        <taxon>Bacteria</taxon>
        <taxon>Pseudomonadati</taxon>
        <taxon>Bacteroidota</taxon>
        <taxon>Bacteroidia</taxon>
        <taxon>Bacteroidales</taxon>
        <taxon>Candidatus Cryptobacteroides</taxon>
    </lineage>
</organism>
<gene>
    <name evidence="3" type="ORF">IAB82_08445</name>
</gene>
<comment type="caution">
    <text evidence="3">The sequence shown here is derived from an EMBL/GenBank/DDBJ whole genome shotgun (WGS) entry which is preliminary data.</text>
</comment>
<dbReference type="AlphaFoldDB" id="A0A9D9IHQ2"/>
<protein>
    <submittedName>
        <fullName evidence="3">LytTR family transcriptional regulator</fullName>
    </submittedName>
</protein>
<dbReference type="GO" id="GO:0003677">
    <property type="term" value="F:DNA binding"/>
    <property type="evidence" value="ECO:0007669"/>
    <property type="project" value="InterPro"/>
</dbReference>
<reference evidence="3" key="1">
    <citation type="submission" date="2020-10" db="EMBL/GenBank/DDBJ databases">
        <authorList>
            <person name="Gilroy R."/>
        </authorList>
    </citation>
    <scope>NUCLEOTIDE SEQUENCE</scope>
    <source>
        <strain evidence="3">B2-22910</strain>
    </source>
</reference>
<keyword evidence="1" id="KW-0472">Membrane</keyword>
<dbReference type="InterPro" id="IPR007492">
    <property type="entry name" value="LytTR_DNA-bd_dom"/>
</dbReference>
<evidence type="ECO:0000256" key="1">
    <source>
        <dbReference type="SAM" id="Phobius"/>
    </source>
</evidence>
<dbReference type="EMBL" id="JADIMB010000124">
    <property type="protein sequence ID" value="MBO8471806.1"/>
    <property type="molecule type" value="Genomic_DNA"/>
</dbReference>
<evidence type="ECO:0000313" key="4">
    <source>
        <dbReference type="Proteomes" id="UP000823603"/>
    </source>
</evidence>
<keyword evidence="1" id="KW-0812">Transmembrane</keyword>
<sequence length="292" mass="33684">MNKKLPKYLLGKYQLLGTVTFTVLFALVFLNLYIPFSDTAWFGLGNSANFLITAGFMSISMLILVASKIVMYKTKDLFDITYLQYVLWCLGEVFVICIFYTFVTVDVTRPVRPDYIHIFLKAVLYGLIAIVIPYIISGMFIAIVEKNRTIRFMRYQTRAAEKAMGEPSETSRQLAFFDSSGTLKLSVNSHDLYYIESDDNYINVWYSDKKGAIQMYMLRCSLKTVEDSFRDCNLVRCHRKYIVNLSRPCILRKEKDGYFIDLDSEKINPIPVSRTYMENVLACFSTGKRTGV</sequence>
<feature type="transmembrane region" description="Helical" evidence="1">
    <location>
        <begin position="123"/>
        <end position="144"/>
    </location>
</feature>